<gene>
    <name evidence="3" type="ORF">EB796_019164</name>
</gene>
<proteinExistence type="predicted"/>
<dbReference type="InterPro" id="IPR003347">
    <property type="entry name" value="JmjC_dom"/>
</dbReference>
<keyword evidence="1" id="KW-0472">Membrane</keyword>
<dbReference type="Pfam" id="PF13621">
    <property type="entry name" value="Cupin_8"/>
    <property type="match status" value="1"/>
</dbReference>
<dbReference type="OrthoDB" id="203487at2759"/>
<dbReference type="Gene3D" id="2.60.120.650">
    <property type="entry name" value="Cupin"/>
    <property type="match status" value="1"/>
</dbReference>
<keyword evidence="4" id="KW-1185">Reference proteome</keyword>
<dbReference type="Proteomes" id="UP000593567">
    <property type="component" value="Unassembled WGS sequence"/>
</dbReference>
<dbReference type="InterPro" id="IPR041667">
    <property type="entry name" value="Cupin_8"/>
</dbReference>
<evidence type="ECO:0000313" key="3">
    <source>
        <dbReference type="EMBL" id="KAF6022529.1"/>
    </source>
</evidence>
<feature type="domain" description="JmjC" evidence="2">
    <location>
        <begin position="116"/>
        <end position="291"/>
    </location>
</feature>
<organism evidence="3 4">
    <name type="scientific">Bugula neritina</name>
    <name type="common">Brown bryozoan</name>
    <name type="synonym">Sertularia neritina</name>
    <dbReference type="NCBI Taxonomy" id="10212"/>
    <lineage>
        <taxon>Eukaryota</taxon>
        <taxon>Metazoa</taxon>
        <taxon>Spiralia</taxon>
        <taxon>Lophotrochozoa</taxon>
        <taxon>Bryozoa</taxon>
        <taxon>Gymnolaemata</taxon>
        <taxon>Cheilostomatida</taxon>
        <taxon>Flustrina</taxon>
        <taxon>Buguloidea</taxon>
        <taxon>Bugulidae</taxon>
        <taxon>Bugula</taxon>
    </lineage>
</organism>
<dbReference type="SUPFAM" id="SSF51197">
    <property type="entry name" value="Clavaminate synthase-like"/>
    <property type="match status" value="1"/>
</dbReference>
<protein>
    <recommendedName>
        <fullName evidence="2">JmjC domain-containing protein</fullName>
    </recommendedName>
</protein>
<dbReference type="PANTHER" id="PTHR12480:SF21">
    <property type="entry name" value="JMJC DOMAIN-CONTAINING PROTEIN 8"/>
    <property type="match status" value="1"/>
</dbReference>
<dbReference type="PROSITE" id="PS51184">
    <property type="entry name" value="JMJC"/>
    <property type="match status" value="1"/>
</dbReference>
<feature type="transmembrane region" description="Helical" evidence="1">
    <location>
        <begin position="27"/>
        <end position="51"/>
    </location>
</feature>
<dbReference type="GO" id="GO:0000987">
    <property type="term" value="F:cis-regulatory region sequence-specific DNA binding"/>
    <property type="evidence" value="ECO:0007669"/>
    <property type="project" value="TreeGrafter"/>
</dbReference>
<evidence type="ECO:0000256" key="1">
    <source>
        <dbReference type="SAM" id="Phobius"/>
    </source>
</evidence>
<dbReference type="SMART" id="SM00558">
    <property type="entry name" value="JmjC"/>
    <property type="match status" value="1"/>
</dbReference>
<evidence type="ECO:0000313" key="4">
    <source>
        <dbReference type="Proteomes" id="UP000593567"/>
    </source>
</evidence>
<dbReference type="AlphaFoldDB" id="A0A7J7J8G2"/>
<dbReference type="EMBL" id="VXIV02002841">
    <property type="protein sequence ID" value="KAF6022529.1"/>
    <property type="molecule type" value="Genomic_DNA"/>
</dbReference>
<dbReference type="PANTHER" id="PTHR12480">
    <property type="entry name" value="ARGININE DEMETHYLASE AND LYSYL-HYDROXYLASE JMJD"/>
    <property type="match status" value="1"/>
</dbReference>
<keyword evidence="1" id="KW-1133">Transmembrane helix</keyword>
<sequence length="343" mass="38623">MRIIRSRSSKACAINKSQRKSKSEMSLLSGSSWGLVVLAVLPLVAMVMVSLCNYLGTLSLFVAYQRPKYVIYCFQASHSDGCGSLLGTLSQSSGQVMSLGEFYKLTYEKTTPTHWSYATDEHFITNHPPLLKDVGPNKYADEDYFQLFPEEVKPRNAMLLWGTKHSRSKLHVDPYNWTGTIALLKGVKKWKMWPPDPSNKLKLNQRRSGFPLDCPLLVSNVDSFSTGSSSAGVEEMSHFTLEFEQKAGELLFIPTGWAHQAYNLEESLAISSQFMNRNNYKSVLEEVIQCTGVESRLPHTYLTLTPEEQVKVVMSLLPESVLDSAKRSNEEVRERLMCGENSL</sequence>
<comment type="caution">
    <text evidence="3">The sequence shown here is derived from an EMBL/GenBank/DDBJ whole genome shotgun (WGS) entry which is preliminary data.</text>
</comment>
<reference evidence="3" key="1">
    <citation type="submission" date="2020-06" db="EMBL/GenBank/DDBJ databases">
        <title>Draft genome of Bugula neritina, a colonial animal packing powerful symbionts and potential medicines.</title>
        <authorList>
            <person name="Rayko M."/>
        </authorList>
    </citation>
    <scope>NUCLEOTIDE SEQUENCE [LARGE SCALE GENOMIC DNA]</scope>
    <source>
        <strain evidence="3">Kwan_BN1</strain>
    </source>
</reference>
<name>A0A7J7J8G2_BUGNE</name>
<accession>A0A7J7J8G2</accession>
<evidence type="ECO:0000259" key="2">
    <source>
        <dbReference type="PROSITE" id="PS51184"/>
    </source>
</evidence>
<dbReference type="GO" id="GO:0005634">
    <property type="term" value="C:nucleus"/>
    <property type="evidence" value="ECO:0007669"/>
    <property type="project" value="TreeGrafter"/>
</dbReference>
<keyword evidence="1" id="KW-0812">Transmembrane</keyword>
<dbReference type="InterPro" id="IPR050910">
    <property type="entry name" value="JMJD6_ArgDemeth/LysHydrox"/>
</dbReference>